<evidence type="ECO:0008006" key="8">
    <source>
        <dbReference type="Google" id="ProtNLM"/>
    </source>
</evidence>
<dbReference type="SUPFAM" id="SSF54768">
    <property type="entry name" value="dsRNA-binding domain-like"/>
    <property type="match status" value="2"/>
</dbReference>
<feature type="domain" description="DRBM" evidence="4">
    <location>
        <begin position="561"/>
        <end position="625"/>
    </location>
</feature>
<evidence type="ECO:0000313" key="7">
    <source>
        <dbReference type="Proteomes" id="UP000196158"/>
    </source>
</evidence>
<dbReference type="Gene3D" id="1.10.1520.10">
    <property type="entry name" value="Ribonuclease III domain"/>
    <property type="match status" value="1"/>
</dbReference>
<feature type="region of interest" description="Disordered" evidence="3">
    <location>
        <begin position="352"/>
        <end position="416"/>
    </location>
</feature>
<dbReference type="GO" id="GO:0004525">
    <property type="term" value="F:ribonuclease III activity"/>
    <property type="evidence" value="ECO:0007669"/>
    <property type="project" value="InterPro"/>
</dbReference>
<dbReference type="AlphaFoldDB" id="A0A1X7R357"/>
<dbReference type="Pfam" id="PF20860">
    <property type="entry name" value="Dicers_N"/>
    <property type="match status" value="1"/>
</dbReference>
<reference evidence="6 7" key="1">
    <citation type="submission" date="2017-04" db="EMBL/GenBank/DDBJ databases">
        <authorList>
            <person name="Afonso C.L."/>
            <person name="Miller P.J."/>
            <person name="Scott M.A."/>
            <person name="Spackman E."/>
            <person name="Goraichik I."/>
            <person name="Dimitrov K.M."/>
            <person name="Suarez D.L."/>
            <person name="Swayne D.E."/>
        </authorList>
    </citation>
    <scope>NUCLEOTIDE SEQUENCE [LARGE SCALE GENOMIC DNA]</scope>
</reference>
<evidence type="ECO:0000256" key="1">
    <source>
        <dbReference type="ARBA" id="ARBA00022884"/>
    </source>
</evidence>
<dbReference type="STRING" id="1789683.A0A1X7R357"/>
<evidence type="ECO:0000259" key="5">
    <source>
        <dbReference type="PROSITE" id="PS50142"/>
    </source>
</evidence>
<dbReference type="SUPFAM" id="SSF69065">
    <property type="entry name" value="RNase III domain-like"/>
    <property type="match status" value="1"/>
</dbReference>
<dbReference type="InterPro" id="IPR014720">
    <property type="entry name" value="dsRBD_dom"/>
</dbReference>
<accession>A0A1X7R357</accession>
<protein>
    <recommendedName>
        <fullName evidence="8">DRBM domain-containing protein</fullName>
    </recommendedName>
</protein>
<feature type="domain" description="RNase III" evidence="5">
    <location>
        <begin position="88"/>
        <end position="222"/>
    </location>
</feature>
<dbReference type="InterPro" id="IPR048504">
    <property type="entry name" value="Dicers-like_N"/>
</dbReference>
<gene>
    <name evidence="6" type="ORF">KASA_0N00143G</name>
</gene>
<dbReference type="InterPro" id="IPR000999">
    <property type="entry name" value="RNase_III_dom"/>
</dbReference>
<keyword evidence="7" id="KW-1185">Reference proteome</keyword>
<evidence type="ECO:0000259" key="4">
    <source>
        <dbReference type="PROSITE" id="PS50137"/>
    </source>
</evidence>
<dbReference type="Gene3D" id="1.20.1270.260">
    <property type="match status" value="1"/>
</dbReference>
<dbReference type="GO" id="GO:0006396">
    <property type="term" value="P:RNA processing"/>
    <property type="evidence" value="ECO:0007669"/>
    <property type="project" value="InterPro"/>
</dbReference>
<keyword evidence="1 2" id="KW-0694">RNA-binding</keyword>
<dbReference type="Gene3D" id="3.30.160.20">
    <property type="match status" value="3"/>
</dbReference>
<dbReference type="GO" id="GO:0003723">
    <property type="term" value="F:RNA binding"/>
    <property type="evidence" value="ECO:0007669"/>
    <property type="project" value="UniProtKB-UniRule"/>
</dbReference>
<organism evidence="6 7">
    <name type="scientific">Maudiozyma saulgeensis</name>
    <dbReference type="NCBI Taxonomy" id="1789683"/>
    <lineage>
        <taxon>Eukaryota</taxon>
        <taxon>Fungi</taxon>
        <taxon>Dikarya</taxon>
        <taxon>Ascomycota</taxon>
        <taxon>Saccharomycotina</taxon>
        <taxon>Saccharomycetes</taxon>
        <taxon>Saccharomycetales</taxon>
        <taxon>Saccharomycetaceae</taxon>
        <taxon>Maudiozyma</taxon>
    </lineage>
</organism>
<feature type="compositionally biased region" description="Basic and acidic residues" evidence="3">
    <location>
        <begin position="364"/>
        <end position="416"/>
    </location>
</feature>
<evidence type="ECO:0000256" key="2">
    <source>
        <dbReference type="PROSITE-ProRule" id="PRU00266"/>
    </source>
</evidence>
<dbReference type="PROSITE" id="PS50142">
    <property type="entry name" value="RNASE_3_2"/>
    <property type="match status" value="1"/>
</dbReference>
<dbReference type="EMBL" id="FXLY01000005">
    <property type="protein sequence ID" value="SMN20092.1"/>
    <property type="molecule type" value="Genomic_DNA"/>
</dbReference>
<sequence length="635" mass="71649">MEADRIQGDEDVQHKFVKLQAACAALKESIRTIYGNSLSNEELNKLASGNNELEKMIASSPAVLISTSLNDAKTNLNIYDLFDYYKFNSEIFDKQSLFTAPEIMSSDLQELVFSHKELIVSERVEDNETLVHVGEDWLNALLSEIIYKKFPFSNTRAFLKIKQEILNEDYLSVWTSQIPLFVKFENEILAAPRNKDISEGELSHIKSDCFKSYVGALVIEDNNISTNDITVWLRSLFQPLIQKIQYNHLNGLYSGNAKEQLTHFMENNKFGLDLHFETEVKTSESVSCQIYLGNKIIASGEGSDDHDAEENAAASILLNNSIISKYSIHPFNEGEAKNLALPMKKSANLVEHVPSQESPITENAKVDNDTKIKEKDESSFLLQDEKEKHLVGQETPVKEEKKVKQDNAAADDKFTERTEEEMKALPLNTAASKTDKATLYREIGMFNHYPQYITIQLSLNDFYSSCHILNKPNSCLGGGRGTNKKIAEQCAATEVLKTKSYKKFFKTEVNHDNDDDSIHLLTDDEEDTATEANPNDPNSIENSKYFKSSYYLDLVLHETCDKLAMTNLYAELGKFGFQPQYETQTIDTNDFYSFCFVKNTSIIIGEGRGTSKKTSQQIAATSALEGEALKEFVNS</sequence>
<dbReference type="InterPro" id="IPR048505">
    <property type="entry name" value="Dicers-like_N_sf"/>
</dbReference>
<dbReference type="InterPro" id="IPR036389">
    <property type="entry name" value="RNase_III_sf"/>
</dbReference>
<evidence type="ECO:0000313" key="6">
    <source>
        <dbReference type="EMBL" id="SMN20092.1"/>
    </source>
</evidence>
<name>A0A1X7R357_9SACH</name>
<evidence type="ECO:0000256" key="3">
    <source>
        <dbReference type="SAM" id="MobiDB-lite"/>
    </source>
</evidence>
<dbReference type="PROSITE" id="PS50137">
    <property type="entry name" value="DS_RBD"/>
    <property type="match status" value="1"/>
</dbReference>
<dbReference type="Pfam" id="PF00035">
    <property type="entry name" value="dsrm"/>
    <property type="match status" value="1"/>
</dbReference>
<proteinExistence type="predicted"/>
<dbReference type="OrthoDB" id="2392202at2759"/>
<dbReference type="Proteomes" id="UP000196158">
    <property type="component" value="Unassembled WGS sequence"/>
</dbReference>